<dbReference type="Pfam" id="PF13411">
    <property type="entry name" value="MerR_1"/>
    <property type="match status" value="1"/>
</dbReference>
<dbReference type="Gene3D" id="1.10.1660.10">
    <property type="match status" value="1"/>
</dbReference>
<keyword evidence="2" id="KW-0238">DNA-binding</keyword>
<dbReference type="STRING" id="1324314.BVG16_08835"/>
<accession>A0A1T2XH36</accession>
<dbReference type="SMART" id="SM00422">
    <property type="entry name" value="HTH_MERR"/>
    <property type="match status" value="1"/>
</dbReference>
<dbReference type="RefSeq" id="WP_078498189.1">
    <property type="nucleotide sequence ID" value="NZ_MSZX01000003.1"/>
</dbReference>
<comment type="caution">
    <text evidence="5">The sequence shown here is derived from an EMBL/GenBank/DDBJ whole genome shotgun (WGS) entry which is preliminary data.</text>
</comment>
<keyword evidence="1" id="KW-0805">Transcription regulation</keyword>
<dbReference type="InterPro" id="IPR047057">
    <property type="entry name" value="MerR_fam"/>
</dbReference>
<evidence type="ECO:0000256" key="3">
    <source>
        <dbReference type="ARBA" id="ARBA00023163"/>
    </source>
</evidence>
<gene>
    <name evidence="5" type="ORF">BVG16_08835</name>
</gene>
<dbReference type="InterPro" id="IPR000551">
    <property type="entry name" value="MerR-type_HTH_dom"/>
</dbReference>
<evidence type="ECO:0000259" key="4">
    <source>
        <dbReference type="PROSITE" id="PS50937"/>
    </source>
</evidence>
<evidence type="ECO:0000313" key="6">
    <source>
        <dbReference type="Proteomes" id="UP000190188"/>
    </source>
</evidence>
<dbReference type="PANTHER" id="PTHR30204:SF94">
    <property type="entry name" value="HEAVY METAL-DEPENDENT TRANSCRIPTIONAL REGULATOR HI_0293-RELATED"/>
    <property type="match status" value="1"/>
</dbReference>
<evidence type="ECO:0000256" key="2">
    <source>
        <dbReference type="ARBA" id="ARBA00023125"/>
    </source>
</evidence>
<dbReference type="SUPFAM" id="SSF46955">
    <property type="entry name" value="Putative DNA-binding domain"/>
    <property type="match status" value="1"/>
</dbReference>
<proteinExistence type="predicted"/>
<dbReference type="EMBL" id="MSZX01000003">
    <property type="protein sequence ID" value="OPA79191.1"/>
    <property type="molecule type" value="Genomic_DNA"/>
</dbReference>
<dbReference type="InterPro" id="IPR009061">
    <property type="entry name" value="DNA-bd_dom_put_sf"/>
</dbReference>
<protein>
    <submittedName>
        <fullName evidence="5">Transcriptional regulator</fullName>
    </submittedName>
</protein>
<dbReference type="PRINTS" id="PR00040">
    <property type="entry name" value="HTHMERR"/>
</dbReference>
<dbReference type="GO" id="GO:0003677">
    <property type="term" value="F:DNA binding"/>
    <property type="evidence" value="ECO:0007669"/>
    <property type="project" value="UniProtKB-KW"/>
</dbReference>
<sequence length="131" mass="15033">MEGMTRGELAKRTGVSMAAIRYYEESGVLPATQRVANGYRIYTDDYLVKLKFIQDAKSLGYSLKEIREALHMLSREMDAETLKGYVRDKINEINERINTLQAMQTMLAGLLQTPQEAIHNYLQSFRHLDEG</sequence>
<feature type="domain" description="HTH merR-type" evidence="4">
    <location>
        <begin position="3"/>
        <end position="72"/>
    </location>
</feature>
<keyword evidence="6" id="KW-1185">Reference proteome</keyword>
<dbReference type="Proteomes" id="UP000190188">
    <property type="component" value="Unassembled WGS sequence"/>
</dbReference>
<organism evidence="5 6">
    <name type="scientific">Paenibacillus selenitireducens</name>
    <dbReference type="NCBI Taxonomy" id="1324314"/>
    <lineage>
        <taxon>Bacteria</taxon>
        <taxon>Bacillati</taxon>
        <taxon>Bacillota</taxon>
        <taxon>Bacilli</taxon>
        <taxon>Bacillales</taxon>
        <taxon>Paenibacillaceae</taxon>
        <taxon>Paenibacillus</taxon>
    </lineage>
</organism>
<dbReference type="PROSITE" id="PS50937">
    <property type="entry name" value="HTH_MERR_2"/>
    <property type="match status" value="1"/>
</dbReference>
<name>A0A1T2XH36_9BACL</name>
<dbReference type="PANTHER" id="PTHR30204">
    <property type="entry name" value="REDOX-CYCLING DRUG-SENSING TRANSCRIPTIONAL ACTIVATOR SOXR"/>
    <property type="match status" value="1"/>
</dbReference>
<keyword evidence="3" id="KW-0804">Transcription</keyword>
<dbReference type="AlphaFoldDB" id="A0A1T2XH36"/>
<reference evidence="5 6" key="1">
    <citation type="submission" date="2017-01" db="EMBL/GenBank/DDBJ databases">
        <title>Genome analysis of Paenibacillus selenitrireducens ES3-24.</title>
        <authorList>
            <person name="Xu D."/>
            <person name="Yao R."/>
            <person name="Zheng S."/>
        </authorList>
    </citation>
    <scope>NUCLEOTIDE SEQUENCE [LARGE SCALE GENOMIC DNA]</scope>
    <source>
        <strain evidence="5 6">ES3-24</strain>
    </source>
</reference>
<evidence type="ECO:0000256" key="1">
    <source>
        <dbReference type="ARBA" id="ARBA00023015"/>
    </source>
</evidence>
<dbReference type="OrthoDB" id="9791488at2"/>
<dbReference type="PROSITE" id="PS00552">
    <property type="entry name" value="HTH_MERR_1"/>
    <property type="match status" value="1"/>
</dbReference>
<dbReference type="GO" id="GO:0003700">
    <property type="term" value="F:DNA-binding transcription factor activity"/>
    <property type="evidence" value="ECO:0007669"/>
    <property type="project" value="InterPro"/>
</dbReference>
<evidence type="ECO:0000313" key="5">
    <source>
        <dbReference type="EMBL" id="OPA79191.1"/>
    </source>
</evidence>